<keyword evidence="3" id="KW-0732">Signal</keyword>
<evidence type="ECO:0000256" key="2">
    <source>
        <dbReference type="SAM" id="Phobius"/>
    </source>
</evidence>
<name>A0A8J6CAF9_DIALT</name>
<gene>
    <name evidence="4" type="ORF">KFE25_010385</name>
</gene>
<dbReference type="OrthoDB" id="10669794at2759"/>
<feature type="region of interest" description="Disordered" evidence="1">
    <location>
        <begin position="85"/>
        <end position="200"/>
    </location>
</feature>
<evidence type="ECO:0000256" key="3">
    <source>
        <dbReference type="SAM" id="SignalP"/>
    </source>
</evidence>
<organism evidence="4 5">
    <name type="scientific">Diacronema lutheri</name>
    <name type="common">Unicellular marine alga</name>
    <name type="synonym">Monochrysis lutheri</name>
    <dbReference type="NCBI Taxonomy" id="2081491"/>
    <lineage>
        <taxon>Eukaryota</taxon>
        <taxon>Haptista</taxon>
        <taxon>Haptophyta</taxon>
        <taxon>Pavlovophyceae</taxon>
        <taxon>Pavlovales</taxon>
        <taxon>Pavlovaceae</taxon>
        <taxon>Diacronema</taxon>
    </lineage>
</organism>
<keyword evidence="2" id="KW-0472">Membrane</keyword>
<dbReference type="Proteomes" id="UP000751190">
    <property type="component" value="Unassembled WGS sequence"/>
</dbReference>
<accession>A0A8J6CAF9</accession>
<comment type="caution">
    <text evidence="4">The sequence shown here is derived from an EMBL/GenBank/DDBJ whole genome shotgun (WGS) entry which is preliminary data.</text>
</comment>
<feature type="compositionally biased region" description="Acidic residues" evidence="1">
    <location>
        <begin position="168"/>
        <end position="185"/>
    </location>
</feature>
<protein>
    <submittedName>
        <fullName evidence="4">Uncharacterized protein</fullName>
    </submittedName>
</protein>
<feature type="transmembrane region" description="Helical" evidence="2">
    <location>
        <begin position="322"/>
        <end position="342"/>
    </location>
</feature>
<dbReference type="AlphaFoldDB" id="A0A8J6CAF9"/>
<feature type="signal peptide" evidence="3">
    <location>
        <begin position="1"/>
        <end position="16"/>
    </location>
</feature>
<evidence type="ECO:0000313" key="4">
    <source>
        <dbReference type="EMBL" id="KAG8462560.1"/>
    </source>
</evidence>
<evidence type="ECO:0000256" key="1">
    <source>
        <dbReference type="SAM" id="MobiDB-lite"/>
    </source>
</evidence>
<evidence type="ECO:0000313" key="5">
    <source>
        <dbReference type="Proteomes" id="UP000751190"/>
    </source>
</evidence>
<reference evidence="4" key="1">
    <citation type="submission" date="2021-05" db="EMBL/GenBank/DDBJ databases">
        <title>The genome of the haptophyte Pavlova lutheri (Diacronema luteri, Pavlovales) - a model for lipid biosynthesis in eukaryotic algae.</title>
        <authorList>
            <person name="Hulatt C.J."/>
            <person name="Posewitz M.C."/>
        </authorList>
    </citation>
    <scope>NUCLEOTIDE SEQUENCE</scope>
    <source>
        <strain evidence="4">NIVA-4/92</strain>
    </source>
</reference>
<feature type="region of interest" description="Disordered" evidence="1">
    <location>
        <begin position="263"/>
        <end position="283"/>
    </location>
</feature>
<keyword evidence="2" id="KW-1133">Transmembrane helix</keyword>
<feature type="chain" id="PRO_5035223745" evidence="3">
    <location>
        <begin position="17"/>
        <end position="379"/>
    </location>
</feature>
<keyword evidence="5" id="KW-1185">Reference proteome</keyword>
<sequence length="379" mass="38096">MLLVAALTCALVGQQAAPIALNNEKMAKIRDEIVSTLEVKISRMNSTARISGAELVKDLMGAISDTTGIAAPSVALSALNMSGLPPSMDNSQEDTAALSRPAKKHALAPPATPKPIAGLPPVKHKGKAGKSPRDEDTAEGEGADADVGEESLAKDSADEKVFAGASDADADEDADADTDAADADVADGVQRPPDEDIETGDKMLNSTMLSKIRDRLVGDLEVLISHMNATATMSPADLVTGLLGKIADLTGISPAVLGGEAADGGSDGADAPDGAADGALDGEAVGGGVDDATGATDAAGVNGALPVLCVARLAAPRERMHLAVGFCAGVASTVAVVAAAFVHHRRAAKRLDGRYASIGSDGGSLAESILSDGERLARL</sequence>
<feature type="compositionally biased region" description="Low complexity" evidence="1">
    <location>
        <begin position="268"/>
        <end position="283"/>
    </location>
</feature>
<keyword evidence="2" id="KW-0812">Transmembrane</keyword>
<dbReference type="EMBL" id="JAGTXO010000020">
    <property type="protein sequence ID" value="KAG8462560.1"/>
    <property type="molecule type" value="Genomic_DNA"/>
</dbReference>
<feature type="compositionally biased region" description="Acidic residues" evidence="1">
    <location>
        <begin position="136"/>
        <end position="149"/>
    </location>
</feature>
<feature type="compositionally biased region" description="Basic and acidic residues" evidence="1">
    <location>
        <begin position="151"/>
        <end position="161"/>
    </location>
</feature>
<proteinExistence type="predicted"/>